<evidence type="ECO:0000313" key="1">
    <source>
        <dbReference type="Proteomes" id="UP000887576"/>
    </source>
</evidence>
<evidence type="ECO:0000313" key="2">
    <source>
        <dbReference type="WBParaSite" id="JU765_v2.g4583.t1"/>
    </source>
</evidence>
<protein>
    <submittedName>
        <fullName evidence="2">G-protein coupled receptors family 1 profile domain-containing protein</fullName>
    </submittedName>
</protein>
<sequence>MQNPPNFNGPPQYEIHAPNLTTGEFKEHDNDQNIGVALILGVGIVGLTANLIAIVVIIKTKTLHNCFGYLLFVHAVAEAIVLSIFIFWTVPITIIDDSLAKTWVGVKIGHLVQVAYYTVIYSQLFKAVNRLIAIISPIHYRNYFTDKNAKFYVPGPVIFGFIQGCVYFFPGCGFFFDSRVLLWNYAQSDCYNFVKEGIDLGWCLGLMSLVILIDIITLVSIIKTNAMHGQSSKEFKFFIQTFSTSIMYLIMIILTQIVSDVIESYWGIFLITTMTWEICHAID</sequence>
<organism evidence="1 2">
    <name type="scientific">Panagrolaimus sp. JU765</name>
    <dbReference type="NCBI Taxonomy" id="591449"/>
    <lineage>
        <taxon>Eukaryota</taxon>
        <taxon>Metazoa</taxon>
        <taxon>Ecdysozoa</taxon>
        <taxon>Nematoda</taxon>
        <taxon>Chromadorea</taxon>
        <taxon>Rhabditida</taxon>
        <taxon>Tylenchina</taxon>
        <taxon>Panagrolaimomorpha</taxon>
        <taxon>Panagrolaimoidea</taxon>
        <taxon>Panagrolaimidae</taxon>
        <taxon>Panagrolaimus</taxon>
    </lineage>
</organism>
<reference evidence="2" key="1">
    <citation type="submission" date="2022-11" db="UniProtKB">
        <authorList>
            <consortium name="WormBaseParasite"/>
        </authorList>
    </citation>
    <scope>IDENTIFICATION</scope>
</reference>
<name>A0AC34R9H8_9BILA</name>
<proteinExistence type="predicted"/>
<accession>A0AC34R9H8</accession>
<dbReference type="WBParaSite" id="JU765_v2.g4583.t1">
    <property type="protein sequence ID" value="JU765_v2.g4583.t1"/>
    <property type="gene ID" value="JU765_v2.g4583"/>
</dbReference>
<dbReference type="Proteomes" id="UP000887576">
    <property type="component" value="Unplaced"/>
</dbReference>